<evidence type="ECO:0000313" key="8">
    <source>
        <dbReference type="Proteomes" id="UP000312594"/>
    </source>
</evidence>
<keyword evidence="1" id="KW-1133">Transmembrane helix</keyword>
<evidence type="ECO:0000313" key="6">
    <source>
        <dbReference type="Proteomes" id="UP000253752"/>
    </source>
</evidence>
<dbReference type="Proteomes" id="UP000312594">
    <property type="component" value="Unassembled WGS sequence"/>
</dbReference>
<evidence type="ECO:0000313" key="4">
    <source>
        <dbReference type="EMBL" id="RDB80282.1"/>
    </source>
</evidence>
<reference evidence="2 9" key="4">
    <citation type="submission" date="2019-11" db="EMBL/GenBank/DDBJ databases">
        <title>Whole genome shotgun sequencing (WGS) data from Adlercreutzia equolifaciens ResAG-91, Eggerthella lenta MRI-F36, MRI-F37, MRI-F40, ResAG-49, ResAG-88, ResAG-121, ResAG-145, and Gordonibacter sp. ResAG-5, ResAG-26, ResAG-43, ResAG-50, ResAG-59.</title>
        <authorList>
            <person name="Stoll D.A."/>
            <person name="Danylec N."/>
            <person name="Franz C.M.A.P."/>
            <person name="Huch M."/>
        </authorList>
    </citation>
    <scope>NUCLEOTIDE SEQUENCE [LARGE SCALE GENOMIC DNA]</scope>
    <source>
        <strain evidence="2 9">ResAG-88</strain>
    </source>
</reference>
<dbReference type="Proteomes" id="UP000436429">
    <property type="component" value="Unassembled WGS sequence"/>
</dbReference>
<feature type="transmembrane region" description="Helical" evidence="1">
    <location>
        <begin position="81"/>
        <end position="101"/>
    </location>
</feature>
<keyword evidence="1" id="KW-0812">Transmembrane</keyword>
<name>A0A369MS45_EGGLN</name>
<evidence type="ECO:0000313" key="7">
    <source>
        <dbReference type="Proteomes" id="UP000253970"/>
    </source>
</evidence>
<evidence type="ECO:0000313" key="3">
    <source>
        <dbReference type="EMBL" id="RDB66823.1"/>
    </source>
</evidence>
<reference evidence="5" key="3">
    <citation type="submission" date="2019-06" db="EMBL/GenBank/DDBJ databases">
        <authorList>
            <person name="Bisanz J.E."/>
            <person name="Turnbaugh P.J."/>
        </authorList>
    </citation>
    <scope>NUCLEOTIDE SEQUENCE</scope>
    <source>
        <strain evidence="5">SECO-MT75m2</strain>
    </source>
</reference>
<accession>A0A369MS45</accession>
<feature type="transmembrane region" description="Helical" evidence="1">
    <location>
        <begin position="28"/>
        <end position="46"/>
    </location>
</feature>
<dbReference type="InterPro" id="IPR045620">
    <property type="entry name" value="DUF6442"/>
</dbReference>
<dbReference type="EMBL" id="VEVP01000003">
    <property type="protein sequence ID" value="TNU94906.1"/>
    <property type="molecule type" value="Genomic_DNA"/>
</dbReference>
<evidence type="ECO:0000313" key="5">
    <source>
        <dbReference type="EMBL" id="TNU94906.1"/>
    </source>
</evidence>
<organism evidence="4 6">
    <name type="scientific">Eggerthella lenta</name>
    <name type="common">Eubacterium lentum</name>
    <dbReference type="NCBI Taxonomy" id="84112"/>
    <lineage>
        <taxon>Bacteria</taxon>
        <taxon>Bacillati</taxon>
        <taxon>Actinomycetota</taxon>
        <taxon>Coriobacteriia</taxon>
        <taxon>Eggerthellales</taxon>
        <taxon>Eggerthellaceae</taxon>
        <taxon>Eggerthella</taxon>
    </lineage>
</organism>
<proteinExistence type="predicted"/>
<dbReference type="RefSeq" id="WP_009306733.1">
    <property type="nucleotide sequence ID" value="NZ_AP025575.1"/>
</dbReference>
<evidence type="ECO:0000256" key="1">
    <source>
        <dbReference type="SAM" id="Phobius"/>
    </source>
</evidence>
<dbReference type="AlphaFoldDB" id="A0A369MS45"/>
<feature type="transmembrane region" description="Helical" evidence="1">
    <location>
        <begin position="58"/>
        <end position="74"/>
    </location>
</feature>
<sequence length="104" mass="11977">MNKDEILEKSRRDNDGMDERFKLMQWRASYLMLSVMMVVWALLFVWDSLHGQSTDVSFAIVMSGIAAMNFYQFYQFRYKTALGAGVLVTVAVISVVVHHIFATM</sequence>
<dbReference type="Proteomes" id="UP000253752">
    <property type="component" value="Unassembled WGS sequence"/>
</dbReference>
<protein>
    <submittedName>
        <fullName evidence="4">Uncharacterized protein</fullName>
    </submittedName>
</protein>
<reference evidence="6 7" key="2">
    <citation type="journal article" date="2018" name="Elife">
        <title>Discovery and characterization of a prevalent human gut bacterial enzyme sufficient for the inactivation of a family of plant toxins.</title>
        <authorList>
            <person name="Koppel N."/>
            <person name="Bisanz J.E."/>
            <person name="Pandelia M.E."/>
            <person name="Turnbaugh P.J."/>
            <person name="Balskus E.P."/>
        </authorList>
    </citation>
    <scope>NUCLEOTIDE SEQUENCE [LARGE SCALE GENOMIC DNA]</scope>
    <source>
        <strain evidence="4 6">MR1 #12</strain>
        <strain evidence="3 7">W1 BHI 6</strain>
    </source>
</reference>
<dbReference type="EMBL" id="PPTU01000031">
    <property type="protein sequence ID" value="RDB66823.1"/>
    <property type="molecule type" value="Genomic_DNA"/>
</dbReference>
<dbReference type="Pfam" id="PF20040">
    <property type="entry name" value="DUF6442"/>
    <property type="match status" value="1"/>
</dbReference>
<reference evidence="5 8" key="1">
    <citation type="journal article" date="2005" name="Appl. Environ. Microbiol.">
        <title>Intestinal bacterial communities that produce active estrogen-like compounds enterodiol and enterolactone in humans.</title>
        <authorList>
            <person name="Clavel T."/>
            <person name="Henderson G."/>
            <person name="Alpert C.A."/>
            <person name="Philippe C."/>
            <person name="Rigottier-Gois L."/>
            <person name="Dore J."/>
            <person name="Blaut M."/>
        </authorList>
    </citation>
    <scope>NUCLEOTIDE SEQUENCE [LARGE SCALE GENOMIC DNA]</scope>
    <source>
        <strain evidence="5 8">SECO-MT75m2</strain>
    </source>
</reference>
<comment type="caution">
    <text evidence="4">The sequence shown here is derived from an EMBL/GenBank/DDBJ whole genome shotgun (WGS) entry which is preliminary data.</text>
</comment>
<keyword evidence="1" id="KW-0472">Membrane</keyword>
<evidence type="ECO:0000313" key="2">
    <source>
        <dbReference type="EMBL" id="MVN32458.1"/>
    </source>
</evidence>
<dbReference type="EMBL" id="WPOM01000007">
    <property type="protein sequence ID" value="MVN32458.1"/>
    <property type="molecule type" value="Genomic_DNA"/>
</dbReference>
<dbReference type="EMBL" id="PPTX01000007">
    <property type="protein sequence ID" value="RDB80282.1"/>
    <property type="molecule type" value="Genomic_DNA"/>
</dbReference>
<gene>
    <name evidence="4" type="ORF">C1872_06495</name>
    <name evidence="3" type="ORF">C1875_13570</name>
    <name evidence="5" type="ORF">FIC87_01710</name>
    <name evidence="2" type="ORF">GO726_04655</name>
</gene>
<evidence type="ECO:0000313" key="9">
    <source>
        <dbReference type="Proteomes" id="UP000436429"/>
    </source>
</evidence>
<dbReference type="Proteomes" id="UP000253970">
    <property type="component" value="Unassembled WGS sequence"/>
</dbReference>